<dbReference type="EMBL" id="CAJA01000468">
    <property type="protein sequence ID" value="CCH75137.1"/>
    <property type="molecule type" value="Genomic_DNA"/>
</dbReference>
<keyword evidence="2" id="KW-1185">Reference proteome</keyword>
<organism evidence="1 2">
    <name type="scientific">Nostocoides australiense Ben110</name>
    <dbReference type="NCBI Taxonomy" id="1193182"/>
    <lineage>
        <taxon>Bacteria</taxon>
        <taxon>Bacillati</taxon>
        <taxon>Actinomycetota</taxon>
        <taxon>Actinomycetes</taxon>
        <taxon>Micrococcales</taxon>
        <taxon>Intrasporangiaceae</taxon>
        <taxon>Nostocoides</taxon>
    </lineage>
</organism>
<protein>
    <recommendedName>
        <fullName evidence="3">Glutaredoxin</fullName>
    </recommendedName>
</protein>
<evidence type="ECO:0000313" key="2">
    <source>
        <dbReference type="Proteomes" id="UP000035763"/>
    </source>
</evidence>
<name>W6K0Z6_9MICO</name>
<reference evidence="1 2" key="1">
    <citation type="journal article" date="2013" name="ISME J.">
        <title>A metabolic model for members of the genus Tetrasphaera involved in enhanced biological phosphorus removal.</title>
        <authorList>
            <person name="Kristiansen R."/>
            <person name="Nguyen H.T.T."/>
            <person name="Saunders A.M."/>
            <person name="Nielsen J.L."/>
            <person name="Wimmer R."/>
            <person name="Le V.Q."/>
            <person name="McIlroy S.J."/>
            <person name="Petrovski S."/>
            <person name="Seviour R.J."/>
            <person name="Calteau A."/>
            <person name="Nielsen K.L."/>
            <person name="Nielsen P.H."/>
        </authorList>
    </citation>
    <scope>NUCLEOTIDE SEQUENCE [LARGE SCALE GENOMIC DNA]</scope>
    <source>
        <strain evidence="1 2">Ben110</strain>
    </source>
</reference>
<dbReference type="SUPFAM" id="SSF52833">
    <property type="entry name" value="Thioredoxin-like"/>
    <property type="match status" value="1"/>
</dbReference>
<dbReference type="Proteomes" id="UP000035763">
    <property type="component" value="Unassembled WGS sequence"/>
</dbReference>
<dbReference type="STRING" id="1193182.BN11_520012"/>
<sequence>MSTNPISAVAPTRVIVVESDACHFCDDAHRVLEELAVRYPLAIDTVSVRTAAGQELMSSHRAALSPLVLLDGTFFSHGRLPRRKLTKVLHARYGDPARRTAEGALSHG</sequence>
<dbReference type="InterPro" id="IPR036249">
    <property type="entry name" value="Thioredoxin-like_sf"/>
</dbReference>
<evidence type="ECO:0000313" key="1">
    <source>
        <dbReference type="EMBL" id="CCH75137.1"/>
    </source>
</evidence>
<evidence type="ECO:0008006" key="3">
    <source>
        <dbReference type="Google" id="ProtNLM"/>
    </source>
</evidence>
<comment type="caution">
    <text evidence="1">The sequence shown here is derived from an EMBL/GenBank/DDBJ whole genome shotgun (WGS) entry which is preliminary data.</text>
</comment>
<dbReference type="Gene3D" id="3.40.30.10">
    <property type="entry name" value="Glutaredoxin"/>
    <property type="match status" value="1"/>
</dbReference>
<proteinExistence type="predicted"/>
<gene>
    <name evidence="1" type="ORF">BN11_520012</name>
</gene>
<dbReference type="RefSeq" id="WP_235435369.1">
    <property type="nucleotide sequence ID" value="NZ_HG764815.1"/>
</dbReference>
<dbReference type="AlphaFoldDB" id="W6K0Z6"/>
<accession>W6K0Z6</accession>